<name>A0A816UFF7_BRANA</name>
<sequence length="86" mass="9618">KELESESINTVVAYLHLEMRGLDRWIADVIISESLDLDVQNQILGGLFLDESLPSSSVSFVSSKSCSVSSCRFVRKSSALKLRRRN</sequence>
<protein>
    <submittedName>
        <fullName evidence="1">(rape) hypothetical protein</fullName>
    </submittedName>
</protein>
<dbReference type="Proteomes" id="UP001295469">
    <property type="component" value="Chromosome C08"/>
</dbReference>
<gene>
    <name evidence="1" type="ORF">DARMORV10_C08P11040.1</name>
</gene>
<organism evidence="1">
    <name type="scientific">Brassica napus</name>
    <name type="common">Rape</name>
    <dbReference type="NCBI Taxonomy" id="3708"/>
    <lineage>
        <taxon>Eukaryota</taxon>
        <taxon>Viridiplantae</taxon>
        <taxon>Streptophyta</taxon>
        <taxon>Embryophyta</taxon>
        <taxon>Tracheophyta</taxon>
        <taxon>Spermatophyta</taxon>
        <taxon>Magnoliopsida</taxon>
        <taxon>eudicotyledons</taxon>
        <taxon>Gunneridae</taxon>
        <taxon>Pentapetalae</taxon>
        <taxon>rosids</taxon>
        <taxon>malvids</taxon>
        <taxon>Brassicales</taxon>
        <taxon>Brassicaceae</taxon>
        <taxon>Brassiceae</taxon>
        <taxon>Brassica</taxon>
    </lineage>
</organism>
<reference evidence="1" key="1">
    <citation type="submission" date="2021-01" db="EMBL/GenBank/DDBJ databases">
        <authorList>
            <consortium name="Genoscope - CEA"/>
            <person name="William W."/>
        </authorList>
    </citation>
    <scope>NUCLEOTIDE SEQUENCE</scope>
</reference>
<evidence type="ECO:0000313" key="1">
    <source>
        <dbReference type="EMBL" id="CAF2107500.1"/>
    </source>
</evidence>
<proteinExistence type="predicted"/>
<feature type="non-terminal residue" evidence="1">
    <location>
        <position position="86"/>
    </location>
</feature>
<accession>A0A816UFF7</accession>
<dbReference type="EMBL" id="HG994372">
    <property type="protein sequence ID" value="CAF2107500.1"/>
    <property type="molecule type" value="Genomic_DNA"/>
</dbReference>
<dbReference type="AlphaFoldDB" id="A0A816UFF7"/>